<dbReference type="InterPro" id="IPR000073">
    <property type="entry name" value="AB_hydrolase_1"/>
</dbReference>
<evidence type="ECO:0000259" key="1">
    <source>
        <dbReference type="Pfam" id="PF00561"/>
    </source>
</evidence>
<keyword evidence="3" id="KW-1185">Reference proteome</keyword>
<dbReference type="Pfam" id="PF00561">
    <property type="entry name" value="Abhydrolase_1"/>
    <property type="match status" value="1"/>
</dbReference>
<dbReference type="PANTHER" id="PTHR43194:SF2">
    <property type="entry name" value="PEROXISOMAL MEMBRANE PROTEIN LPX1"/>
    <property type="match status" value="1"/>
</dbReference>
<dbReference type="SUPFAM" id="SSF53474">
    <property type="entry name" value="alpha/beta-Hydrolases"/>
    <property type="match status" value="1"/>
</dbReference>
<dbReference type="Proteomes" id="UP000622580">
    <property type="component" value="Unassembled WGS sequence"/>
</dbReference>
<sequence>MEGPTSHFYFSQRLRLHYVDWGNEGAPPLVLVHGGRDHCRNWDWVAQRLRDRYHVIAPDLRGHGDSEWAVGGGYDNAAYLYDLAQIIHQKDMAPATIISHSLGAGIALNYCGAFPESVKKIVAIEGLGPSPAVMAEQAKRPVEERLRTWVDDRRKNSGRTPRRYASLDEAIARMAEQNPHLSAEQARHLTIYGVNQNEDGTYSWKFDNHTGGGVGGLSHADQHRLWSQITTPVLLVRGAESWASDPVIDGRIQHFRNARLVNFEGAGHWVHHDRLDGFMDAVETFLAE</sequence>
<reference evidence="2" key="1">
    <citation type="submission" date="2021-04" db="EMBL/GenBank/DDBJ databases">
        <title>Draft genome assembly of strain Phenylobacterium sp. 20VBR1 using MiniION and Illumina platforms.</title>
        <authorList>
            <person name="Thomas F.A."/>
            <person name="Krishnan K.P."/>
            <person name="Sinha R.K."/>
        </authorList>
    </citation>
    <scope>NUCLEOTIDE SEQUENCE</scope>
    <source>
        <strain evidence="2">20VBR1</strain>
    </source>
</reference>
<dbReference type="InterPro" id="IPR050228">
    <property type="entry name" value="Carboxylesterase_BioH"/>
</dbReference>
<protein>
    <submittedName>
        <fullName evidence="2">Alpha/beta hydrolase</fullName>
    </submittedName>
</protein>
<dbReference type="InterPro" id="IPR029058">
    <property type="entry name" value="AB_hydrolase_fold"/>
</dbReference>
<evidence type="ECO:0000313" key="3">
    <source>
        <dbReference type="Proteomes" id="UP000622580"/>
    </source>
</evidence>
<proteinExistence type="predicted"/>
<evidence type="ECO:0000313" key="2">
    <source>
        <dbReference type="EMBL" id="MBR7620619.1"/>
    </source>
</evidence>
<dbReference type="PANTHER" id="PTHR43194">
    <property type="entry name" value="HYDROLASE ALPHA/BETA FOLD FAMILY"/>
    <property type="match status" value="1"/>
</dbReference>
<feature type="domain" description="AB hydrolase-1" evidence="1">
    <location>
        <begin position="27"/>
        <end position="274"/>
    </location>
</feature>
<organism evidence="2 3">
    <name type="scientific">Phenylobacterium glaciei</name>
    <dbReference type="NCBI Taxonomy" id="2803784"/>
    <lineage>
        <taxon>Bacteria</taxon>
        <taxon>Pseudomonadati</taxon>
        <taxon>Pseudomonadota</taxon>
        <taxon>Alphaproteobacteria</taxon>
        <taxon>Caulobacterales</taxon>
        <taxon>Caulobacteraceae</taxon>
        <taxon>Phenylobacterium</taxon>
    </lineage>
</organism>
<name>A0A941D2Z8_9CAUL</name>
<dbReference type="EMBL" id="JAGSGD010000001">
    <property type="protein sequence ID" value="MBR7620619.1"/>
    <property type="molecule type" value="Genomic_DNA"/>
</dbReference>
<dbReference type="Gene3D" id="3.40.50.1820">
    <property type="entry name" value="alpha/beta hydrolase"/>
    <property type="match status" value="1"/>
</dbReference>
<dbReference type="InterPro" id="IPR000639">
    <property type="entry name" value="Epox_hydrolase-like"/>
</dbReference>
<dbReference type="AlphaFoldDB" id="A0A941D2Z8"/>
<dbReference type="RefSeq" id="WP_215341349.1">
    <property type="nucleotide sequence ID" value="NZ_JAGSGD010000001.1"/>
</dbReference>
<dbReference type="PRINTS" id="PR00111">
    <property type="entry name" value="ABHYDROLASE"/>
</dbReference>
<dbReference type="PRINTS" id="PR00412">
    <property type="entry name" value="EPOXHYDRLASE"/>
</dbReference>
<dbReference type="GO" id="GO:0016787">
    <property type="term" value="F:hydrolase activity"/>
    <property type="evidence" value="ECO:0007669"/>
    <property type="project" value="UniProtKB-KW"/>
</dbReference>
<comment type="caution">
    <text evidence="2">The sequence shown here is derived from an EMBL/GenBank/DDBJ whole genome shotgun (WGS) entry which is preliminary data.</text>
</comment>
<accession>A0A941D2Z8</accession>
<gene>
    <name evidence="2" type="ORF">JKL49_14590</name>
</gene>
<keyword evidence="2" id="KW-0378">Hydrolase</keyword>